<dbReference type="InterPro" id="IPR036318">
    <property type="entry name" value="FAD-bd_PCMH-like_sf"/>
</dbReference>
<sequence>MSEEKPSVLKAIKEIFKKSPQEEAREFTEEITELIEEGEDKGLLSPEEGEMIINILEIRNIPIREVMVPRKDIVAFELNSDFEKIIETVFKKPHNRYPVYEKDLDQIVGIVHLKDLFRLCKNDDAPSIKEFLREPYIIPENLKLIDLLTEFRRRKEQFALVIDESGVIVGLVTLIDLFEEILGEETPVFPRDQEGWYIADGLVKIDDVERILKIKLPRGPYETISGFIINHTGRIPEKGERFRFDGFQVEILSADERRIKKIRFRKDF</sequence>
<dbReference type="PANTHER" id="PTHR22777">
    <property type="entry name" value="HEMOLYSIN-RELATED"/>
    <property type="match status" value="1"/>
</dbReference>
<gene>
    <name evidence="8" type="ORF">TH606_05665</name>
</gene>
<evidence type="ECO:0000256" key="3">
    <source>
        <dbReference type="ARBA" id="ARBA00022475"/>
    </source>
</evidence>
<dbReference type="Pfam" id="PF00571">
    <property type="entry name" value="CBS"/>
    <property type="match status" value="2"/>
</dbReference>
<evidence type="ECO:0000256" key="1">
    <source>
        <dbReference type="ARBA" id="ARBA00004651"/>
    </source>
</evidence>
<evidence type="ECO:0000259" key="7">
    <source>
        <dbReference type="PROSITE" id="PS51371"/>
    </source>
</evidence>
<evidence type="ECO:0000256" key="4">
    <source>
        <dbReference type="ARBA" id="ARBA00022737"/>
    </source>
</evidence>
<evidence type="ECO:0000256" key="5">
    <source>
        <dbReference type="ARBA" id="ARBA00023122"/>
    </source>
</evidence>
<dbReference type="Pfam" id="PF03471">
    <property type="entry name" value="CorC_HlyC"/>
    <property type="match status" value="1"/>
</dbReference>
<evidence type="ECO:0000313" key="8">
    <source>
        <dbReference type="EMBL" id="OAG27682.1"/>
    </source>
</evidence>
<name>A0A177E8Y8_9BACT</name>
<evidence type="ECO:0000313" key="9">
    <source>
        <dbReference type="Proteomes" id="UP000076964"/>
    </source>
</evidence>
<organism evidence="8 9">
    <name type="scientific">Thermodesulfatator autotrophicus</name>
    <dbReference type="NCBI Taxonomy" id="1795632"/>
    <lineage>
        <taxon>Bacteria</taxon>
        <taxon>Pseudomonadati</taxon>
        <taxon>Thermodesulfobacteriota</taxon>
        <taxon>Thermodesulfobacteria</taxon>
        <taxon>Thermodesulfobacteriales</taxon>
        <taxon>Thermodesulfatatoraceae</taxon>
        <taxon>Thermodesulfatator</taxon>
    </lineage>
</organism>
<dbReference type="CDD" id="cd04590">
    <property type="entry name" value="CBS_pair_CorC_HlyC_assoc"/>
    <property type="match status" value="1"/>
</dbReference>
<feature type="domain" description="CBS" evidence="7">
    <location>
        <begin position="67"/>
        <end position="127"/>
    </location>
</feature>
<reference evidence="8 9" key="1">
    <citation type="submission" date="2016-02" db="EMBL/GenBank/DDBJ databases">
        <title>Draft genome sequence of Thermodesulfatator sp. S606.</title>
        <authorList>
            <person name="Lai Q."/>
            <person name="Cao J."/>
            <person name="Dupont S."/>
            <person name="Shao Z."/>
            <person name="Jebbar M."/>
            <person name="Alain K."/>
        </authorList>
    </citation>
    <scope>NUCLEOTIDE SEQUENCE [LARGE SCALE GENOMIC DNA]</scope>
    <source>
        <strain evidence="8 9">S606</strain>
    </source>
</reference>
<comment type="subcellular location">
    <subcellularLocation>
        <location evidence="1">Cell membrane</location>
        <topology evidence="1">Multi-pass membrane protein</topology>
    </subcellularLocation>
</comment>
<dbReference type="InterPro" id="IPR016169">
    <property type="entry name" value="FAD-bd_PCMH_sub2"/>
</dbReference>
<dbReference type="OrthoDB" id="9798188at2"/>
<dbReference type="FunFam" id="3.10.580.10:FF:000002">
    <property type="entry name" value="Magnesium/cobalt efflux protein CorC"/>
    <property type="match status" value="1"/>
</dbReference>
<protein>
    <recommendedName>
        <fullName evidence="7">CBS domain-containing protein</fullName>
    </recommendedName>
</protein>
<dbReference type="InterPro" id="IPR044751">
    <property type="entry name" value="Ion_transp-like_CBS"/>
</dbReference>
<accession>A0A177E8Y8</accession>
<keyword evidence="3" id="KW-0472">Membrane</keyword>
<dbReference type="EMBL" id="LSFI01000022">
    <property type="protein sequence ID" value="OAG27682.1"/>
    <property type="molecule type" value="Genomic_DNA"/>
</dbReference>
<comment type="similarity">
    <text evidence="2">Belongs to the UPF0053 family.</text>
</comment>
<dbReference type="SUPFAM" id="SSF54631">
    <property type="entry name" value="CBS-domain pair"/>
    <property type="match status" value="1"/>
</dbReference>
<keyword evidence="9" id="KW-1185">Reference proteome</keyword>
<dbReference type="Gene3D" id="3.30.465.10">
    <property type="match status" value="1"/>
</dbReference>
<dbReference type="PANTHER" id="PTHR22777:SF32">
    <property type="entry name" value="UPF0053 INNER MEMBRANE PROTEIN YFJD"/>
    <property type="match status" value="1"/>
</dbReference>
<dbReference type="SUPFAM" id="SSF56176">
    <property type="entry name" value="FAD-binding/transporter-associated domain-like"/>
    <property type="match status" value="1"/>
</dbReference>
<dbReference type="STRING" id="1795632.TH606_05665"/>
<dbReference type="RefSeq" id="WP_068541951.1">
    <property type="nucleotide sequence ID" value="NZ_LSFI01000022.1"/>
</dbReference>
<feature type="domain" description="CBS" evidence="7">
    <location>
        <begin position="131"/>
        <end position="188"/>
    </location>
</feature>
<evidence type="ECO:0000256" key="2">
    <source>
        <dbReference type="ARBA" id="ARBA00006337"/>
    </source>
</evidence>
<comment type="caution">
    <text evidence="8">The sequence shown here is derived from an EMBL/GenBank/DDBJ whole genome shotgun (WGS) entry which is preliminary data.</text>
</comment>
<dbReference type="SMART" id="SM01091">
    <property type="entry name" value="CorC_HlyC"/>
    <property type="match status" value="1"/>
</dbReference>
<dbReference type="InterPro" id="IPR005170">
    <property type="entry name" value="Transptr-assoc_dom"/>
</dbReference>
<proteinExistence type="inferred from homology"/>
<dbReference type="GO" id="GO:0005886">
    <property type="term" value="C:plasma membrane"/>
    <property type="evidence" value="ECO:0007669"/>
    <property type="project" value="UniProtKB-SubCell"/>
</dbReference>
<dbReference type="InterPro" id="IPR000644">
    <property type="entry name" value="CBS_dom"/>
</dbReference>
<dbReference type="Gene3D" id="3.10.580.10">
    <property type="entry name" value="CBS-domain"/>
    <property type="match status" value="1"/>
</dbReference>
<dbReference type="AlphaFoldDB" id="A0A177E8Y8"/>
<dbReference type="Proteomes" id="UP000076964">
    <property type="component" value="Unassembled WGS sequence"/>
</dbReference>
<keyword evidence="5 6" id="KW-0129">CBS domain</keyword>
<dbReference type="InterPro" id="IPR046342">
    <property type="entry name" value="CBS_dom_sf"/>
</dbReference>
<dbReference type="PROSITE" id="PS51371">
    <property type="entry name" value="CBS"/>
    <property type="match status" value="2"/>
</dbReference>
<keyword evidence="3" id="KW-1003">Cell membrane</keyword>
<dbReference type="GO" id="GO:0050660">
    <property type="term" value="F:flavin adenine dinucleotide binding"/>
    <property type="evidence" value="ECO:0007669"/>
    <property type="project" value="InterPro"/>
</dbReference>
<evidence type="ECO:0000256" key="6">
    <source>
        <dbReference type="PROSITE-ProRule" id="PRU00703"/>
    </source>
</evidence>
<keyword evidence="4" id="KW-0677">Repeat</keyword>